<comment type="caution">
    <text evidence="1">The sequence shown here is derived from an EMBL/GenBank/DDBJ whole genome shotgun (WGS) entry which is preliminary data.</text>
</comment>
<sequence length="247" mass="27224">MTIRLHSAWSDSGRGRHLRLRSLTRAVSYLVSDEAEHRLWPANIGTGRVAVIRDAGHDSRQIRDAVRAGATGQWSLLDLAAVPEFGRIPVAGDIRLVVAGDASLMAAARRCAAFWRCGVLAPATVATVATWENLVLRPTPAVAISTSHDWYDHTAERWALHGELAIRHDTGQQERVEDLVVHPHEHGILVTRHRRDPHLVRTSMTIRIEQAATGTIDGHPQTFPAGEYTCAPQQDRFHQVLGPGTQP</sequence>
<name>A0A318L924_9PSEU</name>
<dbReference type="OrthoDB" id="3678311at2"/>
<proteinExistence type="predicted"/>
<dbReference type="EMBL" id="MASU01000030">
    <property type="protein sequence ID" value="PXY17042.1"/>
    <property type="molecule type" value="Genomic_DNA"/>
</dbReference>
<organism evidence="1 2">
    <name type="scientific">Prauserella flavalba</name>
    <dbReference type="NCBI Taxonomy" id="1477506"/>
    <lineage>
        <taxon>Bacteria</taxon>
        <taxon>Bacillati</taxon>
        <taxon>Actinomycetota</taxon>
        <taxon>Actinomycetes</taxon>
        <taxon>Pseudonocardiales</taxon>
        <taxon>Pseudonocardiaceae</taxon>
        <taxon>Prauserella</taxon>
    </lineage>
</organism>
<accession>A0A318L924</accession>
<evidence type="ECO:0000313" key="1">
    <source>
        <dbReference type="EMBL" id="PXY17042.1"/>
    </source>
</evidence>
<keyword evidence="2" id="KW-1185">Reference proteome</keyword>
<dbReference type="RefSeq" id="WP_110344049.1">
    <property type="nucleotide sequence ID" value="NZ_MASU01000030.1"/>
</dbReference>
<dbReference type="AlphaFoldDB" id="A0A318L924"/>
<gene>
    <name evidence="1" type="ORF">BA062_37855</name>
</gene>
<evidence type="ECO:0000313" key="2">
    <source>
        <dbReference type="Proteomes" id="UP000247892"/>
    </source>
</evidence>
<protein>
    <submittedName>
        <fullName evidence="1">Uncharacterized protein</fullName>
    </submittedName>
</protein>
<reference evidence="1 2" key="1">
    <citation type="submission" date="2016-07" db="EMBL/GenBank/DDBJ databases">
        <title>Draft genome sequence of Prauserella sp. YIM 121212, isolated from alkaline soil.</title>
        <authorList>
            <person name="Ruckert C."/>
            <person name="Albersmeier A."/>
            <person name="Jiang C.-L."/>
            <person name="Jiang Y."/>
            <person name="Kalinowski J."/>
            <person name="Schneider O."/>
            <person name="Winkler A."/>
            <person name="Zotchev S.B."/>
        </authorList>
    </citation>
    <scope>NUCLEOTIDE SEQUENCE [LARGE SCALE GENOMIC DNA]</scope>
    <source>
        <strain evidence="1 2">YIM 121212</strain>
    </source>
</reference>
<dbReference type="Proteomes" id="UP000247892">
    <property type="component" value="Unassembled WGS sequence"/>
</dbReference>